<accession>A0A7W6G681</accession>
<protein>
    <recommendedName>
        <fullName evidence="3">GIY-YIG domain-containing protein</fullName>
    </recommendedName>
</protein>
<dbReference type="Proteomes" id="UP000548867">
    <property type="component" value="Unassembled WGS sequence"/>
</dbReference>
<dbReference type="SUPFAM" id="SSF82771">
    <property type="entry name" value="GIY-YIG endonuclease"/>
    <property type="match status" value="1"/>
</dbReference>
<reference evidence="1 2" key="1">
    <citation type="submission" date="2020-08" db="EMBL/GenBank/DDBJ databases">
        <title>Genomic Encyclopedia of Type Strains, Phase IV (KMG-IV): sequencing the most valuable type-strain genomes for metagenomic binning, comparative biology and taxonomic classification.</title>
        <authorList>
            <person name="Goeker M."/>
        </authorList>
    </citation>
    <scope>NUCLEOTIDE SEQUENCE [LARGE SCALE GENOMIC DNA]</scope>
    <source>
        <strain evidence="1 2">DSM 27057</strain>
    </source>
</reference>
<evidence type="ECO:0008006" key="3">
    <source>
        <dbReference type="Google" id="ProtNLM"/>
    </source>
</evidence>
<dbReference type="InterPro" id="IPR035901">
    <property type="entry name" value="GIY-YIG_endonuc_sf"/>
</dbReference>
<dbReference type="EMBL" id="JACIDX010000002">
    <property type="protein sequence ID" value="MBB3953697.1"/>
    <property type="molecule type" value="Genomic_DNA"/>
</dbReference>
<keyword evidence="2" id="KW-1185">Reference proteome</keyword>
<dbReference type="Gene3D" id="3.40.1440.10">
    <property type="entry name" value="GIY-YIG endonuclease"/>
    <property type="match status" value="1"/>
</dbReference>
<gene>
    <name evidence="1" type="ORF">GGR38_000624</name>
</gene>
<name>A0A7W6G681_9SPHN</name>
<evidence type="ECO:0000313" key="2">
    <source>
        <dbReference type="Proteomes" id="UP000548867"/>
    </source>
</evidence>
<evidence type="ECO:0000313" key="1">
    <source>
        <dbReference type="EMBL" id="MBB3953697.1"/>
    </source>
</evidence>
<sequence>MTGQSRRNAVAAYKDRKVEAGIYALRCAASGQLWIGKAPDLSTIKNRLWFTLRQGGNPHRSLQEAWTLHGAEAFTFEVVECMKEEDLRFGRDRALKGRLDHWLAIWGGTAI</sequence>
<dbReference type="RefSeq" id="WP_183622543.1">
    <property type="nucleotide sequence ID" value="NZ_JACIDX010000002.1"/>
</dbReference>
<comment type="caution">
    <text evidence="1">The sequence shown here is derived from an EMBL/GenBank/DDBJ whole genome shotgun (WGS) entry which is preliminary data.</text>
</comment>
<dbReference type="AlphaFoldDB" id="A0A7W6G681"/>
<dbReference type="CDD" id="cd10451">
    <property type="entry name" value="GIY-YIG_LuxR_like"/>
    <property type="match status" value="1"/>
</dbReference>
<organism evidence="1 2">
    <name type="scientific">Novosphingobium sediminicola</name>
    <dbReference type="NCBI Taxonomy" id="563162"/>
    <lineage>
        <taxon>Bacteria</taxon>
        <taxon>Pseudomonadati</taxon>
        <taxon>Pseudomonadota</taxon>
        <taxon>Alphaproteobacteria</taxon>
        <taxon>Sphingomonadales</taxon>
        <taxon>Sphingomonadaceae</taxon>
        <taxon>Novosphingobium</taxon>
    </lineage>
</organism>
<proteinExistence type="predicted"/>